<dbReference type="AlphaFoldDB" id="A0A1C6SEU6"/>
<evidence type="ECO:0000313" key="1">
    <source>
        <dbReference type="EMBL" id="SCL27927.1"/>
    </source>
</evidence>
<evidence type="ECO:0000313" key="2">
    <source>
        <dbReference type="Proteomes" id="UP000198959"/>
    </source>
</evidence>
<name>A0A1C6SEU6_9ACTN</name>
<reference evidence="2" key="1">
    <citation type="submission" date="2016-06" db="EMBL/GenBank/DDBJ databases">
        <authorList>
            <person name="Varghese N."/>
            <person name="Submissions Spin"/>
        </authorList>
    </citation>
    <scope>NUCLEOTIDE SEQUENCE [LARGE SCALE GENOMIC DNA]</scope>
    <source>
        <strain evidence="2">DSM 43817</strain>
    </source>
</reference>
<sequence>MLKGLPEVVGVQVVGVLDFYDGPLDGLALYEGHEYWFAAVPEWITGAQVSEPRVLVLHEITAEQAARVWGEHRQLTAFAQGEGDREAWARAWDSRTTCDDAPAVGWFYLPPTYVE</sequence>
<protein>
    <submittedName>
        <fullName evidence="1">Uncharacterized protein</fullName>
    </submittedName>
</protein>
<proteinExistence type="predicted"/>
<organism evidence="1 2">
    <name type="scientific">Micromonospora pallida</name>
    <dbReference type="NCBI Taxonomy" id="145854"/>
    <lineage>
        <taxon>Bacteria</taxon>
        <taxon>Bacillati</taxon>
        <taxon>Actinomycetota</taxon>
        <taxon>Actinomycetes</taxon>
        <taxon>Micromonosporales</taxon>
        <taxon>Micromonosporaceae</taxon>
        <taxon>Micromonospora</taxon>
    </lineage>
</organism>
<gene>
    <name evidence="1" type="ORF">GA0074692_2441</name>
</gene>
<dbReference type="Proteomes" id="UP000198959">
    <property type="component" value="Unassembled WGS sequence"/>
</dbReference>
<dbReference type="EMBL" id="FMHW01000002">
    <property type="protein sequence ID" value="SCL27927.1"/>
    <property type="molecule type" value="Genomic_DNA"/>
</dbReference>
<accession>A0A1C6SEU6</accession>
<keyword evidence="2" id="KW-1185">Reference proteome</keyword>